<dbReference type="EMBL" id="CP021081">
    <property type="protein sequence ID" value="ASN80900.1"/>
    <property type="molecule type" value="Genomic_DNA"/>
</dbReference>
<organism evidence="1 2">
    <name type="scientific">Deinococcus ficus</name>
    <dbReference type="NCBI Taxonomy" id="317577"/>
    <lineage>
        <taxon>Bacteria</taxon>
        <taxon>Thermotogati</taxon>
        <taxon>Deinococcota</taxon>
        <taxon>Deinococci</taxon>
        <taxon>Deinococcales</taxon>
        <taxon>Deinococcaceae</taxon>
        <taxon>Deinococcus</taxon>
    </lineage>
</organism>
<protein>
    <submittedName>
        <fullName evidence="1">Uncharacterized protein</fullName>
    </submittedName>
</protein>
<dbReference type="KEGG" id="dfc:DFI_07725"/>
<dbReference type="OrthoDB" id="71144at2"/>
<dbReference type="Proteomes" id="UP000259030">
    <property type="component" value="Chromosome"/>
</dbReference>
<sequence length="76" mass="8518">MLKDDMAIHAGIPEKVILGALRQLSADMEDVTWDMGRTRPGRPVKVFFEAETIADVQRAKRHLEKLLGDAGYDLIP</sequence>
<evidence type="ECO:0000313" key="2">
    <source>
        <dbReference type="Proteomes" id="UP000259030"/>
    </source>
</evidence>
<gene>
    <name evidence="1" type="ORF">DFI_07725</name>
</gene>
<keyword evidence="2" id="KW-1185">Reference proteome</keyword>
<accession>A0A221SW85</accession>
<dbReference type="AlphaFoldDB" id="A0A221SW85"/>
<proteinExistence type="predicted"/>
<reference evidence="1 2" key="1">
    <citation type="submission" date="2017-05" db="EMBL/GenBank/DDBJ databases">
        <title>The complete genome sequence of Deinococcus ficus isolated from the rhizosphere of the Ficus religiosa L. in Taiwan.</title>
        <authorList>
            <person name="Wu K.-M."/>
            <person name="Liao T.-L."/>
            <person name="Liu Y.-M."/>
            <person name="Young C.-C."/>
            <person name="Tsai S.-F."/>
        </authorList>
    </citation>
    <scope>NUCLEOTIDE SEQUENCE [LARGE SCALE GENOMIC DNA]</scope>
    <source>
        <strain evidence="1 2">CC-FR2-10</strain>
    </source>
</reference>
<name>A0A221SW85_9DEIO</name>
<evidence type="ECO:0000313" key="1">
    <source>
        <dbReference type="EMBL" id="ASN80900.1"/>
    </source>
</evidence>